<feature type="region of interest" description="Disordered" evidence="1">
    <location>
        <begin position="244"/>
        <end position="359"/>
    </location>
</feature>
<dbReference type="AlphaFoldDB" id="A0A8T0X392"/>
<evidence type="ECO:0000313" key="3">
    <source>
        <dbReference type="EMBL" id="KAG2653287.1"/>
    </source>
</evidence>
<gene>
    <name evidence="3" type="ORF">PVAP13_1NG443819</name>
</gene>
<feature type="compositionally biased region" description="Polar residues" evidence="1">
    <location>
        <begin position="340"/>
        <end position="359"/>
    </location>
</feature>
<feature type="region of interest" description="Disordered" evidence="1">
    <location>
        <begin position="152"/>
        <end position="175"/>
    </location>
</feature>
<proteinExistence type="predicted"/>
<evidence type="ECO:0000256" key="1">
    <source>
        <dbReference type="SAM" id="MobiDB-lite"/>
    </source>
</evidence>
<accession>A0A8T0X392</accession>
<name>A0A8T0X392_PANVG</name>
<keyword evidence="4" id="KW-1185">Reference proteome</keyword>
<evidence type="ECO:0000256" key="2">
    <source>
        <dbReference type="SAM" id="SignalP"/>
    </source>
</evidence>
<dbReference type="EMBL" id="CM029038">
    <property type="protein sequence ID" value="KAG2653287.1"/>
    <property type="molecule type" value="Genomic_DNA"/>
</dbReference>
<feature type="compositionally biased region" description="Pro residues" evidence="1">
    <location>
        <begin position="158"/>
        <end position="175"/>
    </location>
</feature>
<feature type="chain" id="PRO_5035835146" evidence="2">
    <location>
        <begin position="21"/>
        <end position="359"/>
    </location>
</feature>
<evidence type="ECO:0000313" key="4">
    <source>
        <dbReference type="Proteomes" id="UP000823388"/>
    </source>
</evidence>
<feature type="compositionally biased region" description="Low complexity" evidence="1">
    <location>
        <begin position="275"/>
        <end position="287"/>
    </location>
</feature>
<keyword evidence="2" id="KW-0732">Signal</keyword>
<protein>
    <submittedName>
        <fullName evidence="3">Uncharacterized protein</fullName>
    </submittedName>
</protein>
<feature type="signal peptide" evidence="2">
    <location>
        <begin position="1"/>
        <end position="20"/>
    </location>
</feature>
<reference evidence="3" key="1">
    <citation type="submission" date="2020-05" db="EMBL/GenBank/DDBJ databases">
        <title>WGS assembly of Panicum virgatum.</title>
        <authorList>
            <person name="Lovell J.T."/>
            <person name="Jenkins J."/>
            <person name="Shu S."/>
            <person name="Juenger T.E."/>
            <person name="Schmutz J."/>
        </authorList>
    </citation>
    <scope>NUCLEOTIDE SEQUENCE</scope>
    <source>
        <strain evidence="3">AP13</strain>
    </source>
</reference>
<organism evidence="3 4">
    <name type="scientific">Panicum virgatum</name>
    <name type="common">Blackwell switchgrass</name>
    <dbReference type="NCBI Taxonomy" id="38727"/>
    <lineage>
        <taxon>Eukaryota</taxon>
        <taxon>Viridiplantae</taxon>
        <taxon>Streptophyta</taxon>
        <taxon>Embryophyta</taxon>
        <taxon>Tracheophyta</taxon>
        <taxon>Spermatophyta</taxon>
        <taxon>Magnoliopsida</taxon>
        <taxon>Liliopsida</taxon>
        <taxon>Poales</taxon>
        <taxon>Poaceae</taxon>
        <taxon>PACMAD clade</taxon>
        <taxon>Panicoideae</taxon>
        <taxon>Panicodae</taxon>
        <taxon>Paniceae</taxon>
        <taxon>Panicinae</taxon>
        <taxon>Panicum</taxon>
        <taxon>Panicum sect. Hiantes</taxon>
    </lineage>
</organism>
<dbReference type="Proteomes" id="UP000823388">
    <property type="component" value="Chromosome 1N"/>
</dbReference>
<comment type="caution">
    <text evidence="3">The sequence shown here is derived from an EMBL/GenBank/DDBJ whole genome shotgun (WGS) entry which is preliminary data.</text>
</comment>
<sequence>MRSQGLTLLCCCCSLTPHHTTSPASCCYSISLQHLLLEIVRQFQDLSHALPSPSSFSNPPCAPALLPRSSVVTHVFTFECLPACPLALTGAVVTTDPCPSADSCGLDAAKVLCRSTLAALPYLLESISPRTSASLHMHLYSLKCRRGTAAKFRSLPSQSPPPLPPPPPPPELLPPPGGRLRFPCVCAFENSSGSATQNPKRFSPGRKRGTNMCSGFILPHLAFSGLIAFRRPLSFLGKARPQPAAAPSRAALDPVTDASRGAPTAREKPTRPLLPSTVHAPAVAATSPAPPPPSSKFKPTRTAAEPPSLLVRGRGTSGSPARRPITRVRTSDRGAATAGHQPTTGSASPYRQDTIISRS</sequence>